<reference evidence="3" key="1">
    <citation type="journal article" date="2019" name="Int. J. Syst. Evol. Microbiol.">
        <title>The Global Catalogue of Microorganisms (GCM) 10K type strain sequencing project: providing services to taxonomists for standard genome sequencing and annotation.</title>
        <authorList>
            <consortium name="The Broad Institute Genomics Platform"/>
            <consortium name="The Broad Institute Genome Sequencing Center for Infectious Disease"/>
            <person name="Wu L."/>
            <person name="Ma J."/>
        </authorList>
    </citation>
    <scope>NUCLEOTIDE SEQUENCE [LARGE SCALE GENOMIC DNA]</scope>
    <source>
        <strain evidence="3">JCM 6833</strain>
    </source>
</reference>
<evidence type="ECO:0000259" key="1">
    <source>
        <dbReference type="Pfam" id="PF09862"/>
    </source>
</evidence>
<organism evidence="2 3">
    <name type="scientific">Actinomadura fulvescens</name>
    <dbReference type="NCBI Taxonomy" id="46160"/>
    <lineage>
        <taxon>Bacteria</taxon>
        <taxon>Bacillati</taxon>
        <taxon>Actinomycetota</taxon>
        <taxon>Actinomycetes</taxon>
        <taxon>Streptosporangiales</taxon>
        <taxon>Thermomonosporaceae</taxon>
        <taxon>Actinomadura</taxon>
    </lineage>
</organism>
<name>A0ABP6D1M8_9ACTN</name>
<dbReference type="InterPro" id="IPR018658">
    <property type="entry name" value="DUF2089"/>
</dbReference>
<proteinExistence type="predicted"/>
<dbReference type="Pfam" id="PF09862">
    <property type="entry name" value="DUF2089"/>
    <property type="match status" value="1"/>
</dbReference>
<feature type="domain" description="DUF2089" evidence="1">
    <location>
        <begin position="53"/>
        <end position="97"/>
    </location>
</feature>
<gene>
    <name evidence="2" type="ORF">GCM10010411_81810</name>
</gene>
<dbReference type="EMBL" id="BAAATD010000016">
    <property type="protein sequence ID" value="GAA2631364.1"/>
    <property type="molecule type" value="Genomic_DNA"/>
</dbReference>
<dbReference type="RefSeq" id="WP_344547887.1">
    <property type="nucleotide sequence ID" value="NZ_BAAATD010000016.1"/>
</dbReference>
<comment type="caution">
    <text evidence="2">The sequence shown here is derived from an EMBL/GenBank/DDBJ whole genome shotgun (WGS) entry which is preliminary data.</text>
</comment>
<evidence type="ECO:0000313" key="3">
    <source>
        <dbReference type="Proteomes" id="UP001501509"/>
    </source>
</evidence>
<keyword evidence="3" id="KW-1185">Reference proteome</keyword>
<sequence>MCELDAEHKGPRVDWQELTDLTRGQPFVVERVRLDGSGVVIEGEFEPPQLAQLSIDDQVFVAAFVRSHGSIKEMERIFGVSYPTVKSRLNRIAEHLDFVDTDPAPSGADVIDRLRRGEISTQEALAELERSR</sequence>
<protein>
    <submittedName>
        <fullName evidence="2">DUF2089 domain-containing protein</fullName>
    </submittedName>
</protein>
<evidence type="ECO:0000313" key="2">
    <source>
        <dbReference type="EMBL" id="GAA2631364.1"/>
    </source>
</evidence>
<accession>A0ABP6D1M8</accession>
<dbReference type="Proteomes" id="UP001501509">
    <property type="component" value="Unassembled WGS sequence"/>
</dbReference>